<evidence type="ECO:0000256" key="2">
    <source>
        <dbReference type="ARBA" id="ARBA00023136"/>
    </source>
</evidence>
<evidence type="ECO:0000256" key="1">
    <source>
        <dbReference type="ARBA" id="ARBA00022729"/>
    </source>
</evidence>
<dbReference type="InterPro" id="IPR007450">
    <property type="entry name" value="BamE_dom"/>
</dbReference>
<dbReference type="PROSITE" id="PS51257">
    <property type="entry name" value="PROKAR_LIPOPROTEIN"/>
    <property type="match status" value="1"/>
</dbReference>
<evidence type="ECO:0000313" key="7">
    <source>
        <dbReference type="Proteomes" id="UP000198672"/>
    </source>
</evidence>
<comment type="similarity">
    <text evidence="4">Belongs to the BamE family.</text>
</comment>
<comment type="subunit">
    <text evidence="4">Part of the Bam complex.</text>
</comment>
<sequence length="163" mass="18448">MRQFLSLPIVGVLVVSALTGCTRETKPEAASNSLLETVPFVYKMTIQQGNILTEAMIDALELGMNKRQVNFLLGTPPLVSFFHADRWDYTYTIQRGHQPMEQRDLTLHFKDDLLVRIEGTQRPDPKRAAARASEQILLDVPDYEAREGLIRQGLKKIGLDPKN</sequence>
<reference evidence="7" key="1">
    <citation type="submission" date="2016-10" db="EMBL/GenBank/DDBJ databases">
        <authorList>
            <person name="Varghese N."/>
            <person name="Submissions S."/>
        </authorList>
    </citation>
    <scope>NUCLEOTIDE SEQUENCE [LARGE SCALE GENOMIC DNA]</scope>
    <source>
        <strain evidence="7">DSM 173</strain>
    </source>
</reference>
<name>A0A1H3EYG8_ALLWA</name>
<keyword evidence="3 4" id="KW-0998">Cell outer membrane</keyword>
<dbReference type="STRING" id="61595.SAMN05421644_1159"/>
<comment type="subcellular location">
    <subcellularLocation>
        <location evidence="4">Cell outer membrane</location>
        <topology evidence="4">Lipid-anchor</topology>
    </subcellularLocation>
</comment>
<dbReference type="GO" id="GO:1990063">
    <property type="term" value="C:Bam protein complex"/>
    <property type="evidence" value="ECO:0007669"/>
    <property type="project" value="TreeGrafter"/>
</dbReference>
<dbReference type="PANTHER" id="PTHR37482">
    <property type="entry name" value="OUTER MEMBRANE PROTEIN ASSEMBLY FACTOR BAME"/>
    <property type="match status" value="1"/>
</dbReference>
<feature type="domain" description="Outer membrane protein assembly factor BamE" evidence="5">
    <location>
        <begin position="49"/>
        <end position="118"/>
    </location>
</feature>
<keyword evidence="4" id="KW-0564">Palmitate</keyword>
<dbReference type="InterPro" id="IPR037873">
    <property type="entry name" value="BamE-like"/>
</dbReference>
<dbReference type="Proteomes" id="UP000198672">
    <property type="component" value="Unassembled WGS sequence"/>
</dbReference>
<gene>
    <name evidence="4" type="primary">bamE</name>
    <name evidence="6" type="ORF">SAMN05421644_1159</name>
</gene>
<evidence type="ECO:0000256" key="4">
    <source>
        <dbReference type="HAMAP-Rule" id="MF_00925"/>
    </source>
</evidence>
<keyword evidence="1 4" id="KW-0732">Signal</keyword>
<dbReference type="Pfam" id="PF04355">
    <property type="entry name" value="BamE"/>
    <property type="match status" value="1"/>
</dbReference>
<evidence type="ECO:0000256" key="3">
    <source>
        <dbReference type="ARBA" id="ARBA00023237"/>
    </source>
</evidence>
<proteinExistence type="inferred from homology"/>
<dbReference type="EMBL" id="FNOW01000015">
    <property type="protein sequence ID" value="SDX82954.1"/>
    <property type="molecule type" value="Genomic_DNA"/>
</dbReference>
<organism evidence="6 7">
    <name type="scientific">Allochromatium warmingii</name>
    <name type="common">Chromatium warmingii</name>
    <dbReference type="NCBI Taxonomy" id="61595"/>
    <lineage>
        <taxon>Bacteria</taxon>
        <taxon>Pseudomonadati</taxon>
        <taxon>Pseudomonadota</taxon>
        <taxon>Gammaproteobacteria</taxon>
        <taxon>Chromatiales</taxon>
        <taxon>Chromatiaceae</taxon>
        <taxon>Allochromatium</taxon>
    </lineage>
</organism>
<dbReference type="GO" id="GO:0030674">
    <property type="term" value="F:protein-macromolecule adaptor activity"/>
    <property type="evidence" value="ECO:0007669"/>
    <property type="project" value="TreeGrafter"/>
</dbReference>
<comment type="function">
    <text evidence="4">Part of the outer membrane protein assembly complex, which is involved in assembly and insertion of beta-barrel proteins into the outer membrane.</text>
</comment>
<dbReference type="Gene3D" id="3.30.1450.10">
    <property type="match status" value="1"/>
</dbReference>
<keyword evidence="4" id="KW-0449">Lipoprotein</keyword>
<keyword evidence="2 4" id="KW-0472">Membrane</keyword>
<accession>A0A1H3EYG8</accession>
<dbReference type="RefSeq" id="WP_091333188.1">
    <property type="nucleotide sequence ID" value="NZ_FNOW01000015.1"/>
</dbReference>
<dbReference type="GO" id="GO:0043165">
    <property type="term" value="P:Gram-negative-bacterium-type cell outer membrane assembly"/>
    <property type="evidence" value="ECO:0007669"/>
    <property type="project" value="UniProtKB-UniRule"/>
</dbReference>
<evidence type="ECO:0000313" key="6">
    <source>
        <dbReference type="EMBL" id="SDX82954.1"/>
    </source>
</evidence>
<dbReference type="AlphaFoldDB" id="A0A1H3EYG8"/>
<evidence type="ECO:0000259" key="5">
    <source>
        <dbReference type="Pfam" id="PF04355"/>
    </source>
</evidence>
<dbReference type="GO" id="GO:0051205">
    <property type="term" value="P:protein insertion into membrane"/>
    <property type="evidence" value="ECO:0007669"/>
    <property type="project" value="UniProtKB-UniRule"/>
</dbReference>
<dbReference type="OrthoDB" id="9808250at2"/>
<dbReference type="InterPro" id="IPR026592">
    <property type="entry name" value="BamE"/>
</dbReference>
<protein>
    <recommendedName>
        <fullName evidence="4">Outer membrane protein assembly factor BamE</fullName>
    </recommendedName>
</protein>
<dbReference type="PANTHER" id="PTHR37482:SF1">
    <property type="entry name" value="OUTER MEMBRANE PROTEIN ASSEMBLY FACTOR BAME"/>
    <property type="match status" value="1"/>
</dbReference>
<dbReference type="HAMAP" id="MF_00925">
    <property type="entry name" value="OM_assembly_BamE"/>
    <property type="match status" value="1"/>
</dbReference>
<keyword evidence="7" id="KW-1185">Reference proteome</keyword>